<reference evidence="5" key="1">
    <citation type="journal article" date="2021" name="PeerJ">
        <title>Extensive microbial diversity within the chicken gut microbiome revealed by metagenomics and culture.</title>
        <authorList>
            <person name="Gilroy R."/>
            <person name="Ravi A."/>
            <person name="Getino M."/>
            <person name="Pursley I."/>
            <person name="Horton D.L."/>
            <person name="Alikhan N.F."/>
            <person name="Baker D."/>
            <person name="Gharbi K."/>
            <person name="Hall N."/>
            <person name="Watson M."/>
            <person name="Adriaenssens E.M."/>
            <person name="Foster-Nyarko E."/>
            <person name="Jarju S."/>
            <person name="Secka A."/>
            <person name="Antonio M."/>
            <person name="Oren A."/>
            <person name="Chaudhuri R.R."/>
            <person name="La Ragione R."/>
            <person name="Hildebrand F."/>
            <person name="Pallen M.J."/>
        </authorList>
    </citation>
    <scope>NUCLEOTIDE SEQUENCE</scope>
    <source>
        <strain evidence="5">ChiBcec15-1070</strain>
    </source>
</reference>
<dbReference type="InterPro" id="IPR015421">
    <property type="entry name" value="PyrdxlP-dep_Trfase_major"/>
</dbReference>
<organism evidence="5 6">
    <name type="scientific">Candidatus Rikenella faecigallinarum</name>
    <dbReference type="NCBI Taxonomy" id="2838745"/>
    <lineage>
        <taxon>Bacteria</taxon>
        <taxon>Pseudomonadati</taxon>
        <taxon>Bacteroidota</taxon>
        <taxon>Bacteroidia</taxon>
        <taxon>Bacteroidales</taxon>
        <taxon>Rikenellaceae</taxon>
        <taxon>Rikenella</taxon>
    </lineage>
</organism>
<feature type="domain" description="Aminotransferase class I/classII large" evidence="4">
    <location>
        <begin position="43"/>
        <end position="389"/>
    </location>
</feature>
<dbReference type="InterPro" id="IPR015424">
    <property type="entry name" value="PyrdxlP-dep_Trfase"/>
</dbReference>
<dbReference type="Proteomes" id="UP000823926">
    <property type="component" value="Unassembled WGS sequence"/>
</dbReference>
<dbReference type="InterPro" id="IPR004839">
    <property type="entry name" value="Aminotransferase_I/II_large"/>
</dbReference>
<proteinExistence type="predicted"/>
<dbReference type="PANTHER" id="PTHR13693">
    <property type="entry name" value="CLASS II AMINOTRANSFERASE/8-AMINO-7-OXONONANOATE SYNTHASE"/>
    <property type="match status" value="1"/>
</dbReference>
<comment type="caution">
    <text evidence="5">The sequence shown here is derived from an EMBL/GenBank/DDBJ whole genome shotgun (WGS) entry which is preliminary data.</text>
</comment>
<dbReference type="Gene3D" id="3.90.1150.10">
    <property type="entry name" value="Aspartate Aminotransferase, domain 1"/>
    <property type="match status" value="1"/>
</dbReference>
<dbReference type="GO" id="GO:0030170">
    <property type="term" value="F:pyridoxal phosphate binding"/>
    <property type="evidence" value="ECO:0007669"/>
    <property type="project" value="InterPro"/>
</dbReference>
<evidence type="ECO:0000256" key="3">
    <source>
        <dbReference type="ARBA" id="ARBA00022898"/>
    </source>
</evidence>
<dbReference type="EMBL" id="DXHL01000026">
    <property type="protein sequence ID" value="HIW10940.1"/>
    <property type="molecule type" value="Genomic_DNA"/>
</dbReference>
<protein>
    <submittedName>
        <fullName evidence="5">8-amino-7-oxononanoate synthase</fullName>
    </submittedName>
</protein>
<comment type="cofactor">
    <cofactor evidence="1">
        <name>pyridoxal 5'-phosphate</name>
        <dbReference type="ChEBI" id="CHEBI:597326"/>
    </cofactor>
</comment>
<keyword evidence="2" id="KW-0808">Transferase</keyword>
<evidence type="ECO:0000313" key="5">
    <source>
        <dbReference type="EMBL" id="HIW10940.1"/>
    </source>
</evidence>
<gene>
    <name evidence="5" type="ORF">H9888_05490</name>
</gene>
<evidence type="ECO:0000313" key="6">
    <source>
        <dbReference type="Proteomes" id="UP000823926"/>
    </source>
</evidence>
<dbReference type="Gene3D" id="3.40.640.10">
    <property type="entry name" value="Type I PLP-dependent aspartate aminotransferase-like (Major domain)"/>
    <property type="match status" value="1"/>
</dbReference>
<reference evidence="5" key="2">
    <citation type="submission" date="2021-04" db="EMBL/GenBank/DDBJ databases">
        <authorList>
            <person name="Gilroy R."/>
        </authorList>
    </citation>
    <scope>NUCLEOTIDE SEQUENCE</scope>
    <source>
        <strain evidence="5">ChiBcec15-1070</strain>
    </source>
</reference>
<evidence type="ECO:0000259" key="4">
    <source>
        <dbReference type="Pfam" id="PF00155"/>
    </source>
</evidence>
<dbReference type="InterPro" id="IPR015422">
    <property type="entry name" value="PyrdxlP-dep_Trfase_small"/>
</dbReference>
<keyword evidence="3" id="KW-0663">Pyridoxal phosphate</keyword>
<accession>A0A9D1TYQ4</accession>
<dbReference type="PANTHER" id="PTHR13693:SF100">
    <property type="entry name" value="8-AMINO-7-OXONONANOATE SYNTHASE"/>
    <property type="match status" value="1"/>
</dbReference>
<dbReference type="Pfam" id="PF00155">
    <property type="entry name" value="Aminotran_1_2"/>
    <property type="match status" value="1"/>
</dbReference>
<name>A0A9D1TYQ4_9BACT</name>
<evidence type="ECO:0000256" key="1">
    <source>
        <dbReference type="ARBA" id="ARBA00001933"/>
    </source>
</evidence>
<dbReference type="InterPro" id="IPR050087">
    <property type="entry name" value="AON_synthase_class-II"/>
</dbReference>
<dbReference type="GO" id="GO:0008710">
    <property type="term" value="F:8-amino-7-oxononanoate synthase activity"/>
    <property type="evidence" value="ECO:0007669"/>
    <property type="project" value="TreeGrafter"/>
</dbReference>
<evidence type="ECO:0000256" key="2">
    <source>
        <dbReference type="ARBA" id="ARBA00022679"/>
    </source>
</evidence>
<dbReference type="SUPFAM" id="SSF53383">
    <property type="entry name" value="PLP-dependent transferases"/>
    <property type="match status" value="1"/>
</dbReference>
<sequence length="394" mass="43370">MEREEEILGQLAAQGNLRSLRTVRTEGGRLAALSPTGEERSYCNLSSNDYLGLADCDLQREFLSSTDPKRFLLGNPSSRLMTGNSPAYEALERCVARLTGMENALVLGAGFAVNSGVLPAVTQQGDLILADKLVHASLIDGLRLCDGVEWQRFRHNDMNHLASLLSKAAAKAYDRIIVVTESLFSMDGDFAPLGELAQLQQRYGFRFYLDEAHAVGIYGTPEREGAGLLAAYNAAHPELPLQADYLVVTFGKALASVGAAICCSNLTKELLVNRMRPLIFSTAMPDISLEWTRFIIERLPAFAPRRERLRQLIATVNRILQPAVPFESQIIPIPAGSNERALQMADALREAGYWTTAIRHPTVPRGEARLRVSLCASHEVSEIEQFATRCRQLG</sequence>
<dbReference type="AlphaFoldDB" id="A0A9D1TYQ4"/>
<dbReference type="GO" id="GO:0009102">
    <property type="term" value="P:biotin biosynthetic process"/>
    <property type="evidence" value="ECO:0007669"/>
    <property type="project" value="TreeGrafter"/>
</dbReference>